<evidence type="ECO:0000259" key="1">
    <source>
        <dbReference type="Pfam" id="PF21049"/>
    </source>
</evidence>
<sequence>MNIKKIDILNHDFSRKLDHKKSDKPCDTSVPSKLSTHEYINKKSINYKIERLRKLISDPITRENEIWIDRLLNSCLREIGHQGYKLKYLSFVIDVLQFLSWKSNERSEYKRHLNDMINLCAYSPLLEGFSENSLHSETLENYFTVLGYLTILLPCQEQVINILKSLSKLLNRSSLSNNFTLKFEICCQSIEKSELPFIIVKLIEISPPKMYTKVLDTTYVLASVSKICCHKMLKAGILNHLRSRMDEQSLIDIVVQLEQDSFNINKNIVVINILLLLMNSIFPPQSLNIIKEIISSCSVSTRLLIGVGTCLWSCIIKFSVTIEKFVEMEGLYSILNLIDQTNHLVQNVYLGLLTDLCLNPHCIPHICTWRSTDKTNTLISLLIRVWKDEEGRIGVKRTENGCIAEDSITFCVVDQFFRFVQGQVWAEVIRYIRESGIIPAGNDGEMLLVMRQRHRKFALYVRDRQKKILRDAKRLEMIKEKNELEKTRNVALISILIGFKKLMN</sequence>
<dbReference type="Proteomes" id="UP000826195">
    <property type="component" value="Unassembled WGS sequence"/>
</dbReference>
<feature type="domain" description="Cilia- and flagella-associated protein 69 ARM repeats" evidence="1">
    <location>
        <begin position="49"/>
        <end position="248"/>
    </location>
</feature>
<evidence type="ECO:0000313" key="3">
    <source>
        <dbReference type="Proteomes" id="UP000826195"/>
    </source>
</evidence>
<keyword evidence="3" id="KW-1185">Reference proteome</keyword>
<protein>
    <recommendedName>
        <fullName evidence="1">Cilia- and flagella-associated protein 69 ARM repeats domain-containing protein</fullName>
    </recommendedName>
</protein>
<dbReference type="InterPro" id="IPR048732">
    <property type="entry name" value="CFA69"/>
</dbReference>
<gene>
    <name evidence="2" type="ORF">KQX54_015414</name>
</gene>
<proteinExistence type="predicted"/>
<dbReference type="SUPFAM" id="SSF48371">
    <property type="entry name" value="ARM repeat"/>
    <property type="match status" value="1"/>
</dbReference>
<dbReference type="EMBL" id="JAHXZJ010001864">
    <property type="protein sequence ID" value="KAH0549865.1"/>
    <property type="molecule type" value="Genomic_DNA"/>
</dbReference>
<dbReference type="InterPro" id="IPR048733">
    <property type="entry name" value="CFA69_ARM_dom"/>
</dbReference>
<accession>A0AAV7IC42</accession>
<dbReference type="PANTHER" id="PTHR14716:SF0">
    <property type="entry name" value="CILIA- AND FLAGELLA-ASSOCIATED PROTEIN 69"/>
    <property type="match status" value="1"/>
</dbReference>
<organism evidence="2 3">
    <name type="scientific">Cotesia glomerata</name>
    <name type="common">Lepidopteran parasitic wasp</name>
    <name type="synonym">Apanteles glomeratus</name>
    <dbReference type="NCBI Taxonomy" id="32391"/>
    <lineage>
        <taxon>Eukaryota</taxon>
        <taxon>Metazoa</taxon>
        <taxon>Ecdysozoa</taxon>
        <taxon>Arthropoda</taxon>
        <taxon>Hexapoda</taxon>
        <taxon>Insecta</taxon>
        <taxon>Pterygota</taxon>
        <taxon>Neoptera</taxon>
        <taxon>Endopterygota</taxon>
        <taxon>Hymenoptera</taxon>
        <taxon>Apocrita</taxon>
        <taxon>Ichneumonoidea</taxon>
        <taxon>Braconidae</taxon>
        <taxon>Microgastrinae</taxon>
        <taxon>Cotesia</taxon>
    </lineage>
</organism>
<name>A0AAV7IC42_COTGL</name>
<dbReference type="InterPro" id="IPR016024">
    <property type="entry name" value="ARM-type_fold"/>
</dbReference>
<dbReference type="PANTHER" id="PTHR14716">
    <property type="entry name" value="CILIA- AND FLAGELLA-ASSOCIATED PROTEIN 69"/>
    <property type="match status" value="1"/>
</dbReference>
<dbReference type="Pfam" id="PF21049">
    <property type="entry name" value="CFA69_ARM_rpt"/>
    <property type="match status" value="2"/>
</dbReference>
<reference evidence="2 3" key="1">
    <citation type="journal article" date="2021" name="J. Hered.">
        <title>A chromosome-level genome assembly of the parasitoid wasp, Cotesia glomerata (Hymenoptera: Braconidae).</title>
        <authorList>
            <person name="Pinto B.J."/>
            <person name="Weis J.J."/>
            <person name="Gamble T."/>
            <person name="Ode P.J."/>
            <person name="Paul R."/>
            <person name="Zaspel J.M."/>
        </authorList>
    </citation>
    <scope>NUCLEOTIDE SEQUENCE [LARGE SCALE GENOMIC DNA]</scope>
    <source>
        <strain evidence="2">CgM1</strain>
    </source>
</reference>
<feature type="domain" description="Cilia- and flagella-associated protein 69 ARM repeats" evidence="1">
    <location>
        <begin position="301"/>
        <end position="405"/>
    </location>
</feature>
<dbReference type="AlphaFoldDB" id="A0AAV7IC42"/>
<comment type="caution">
    <text evidence="2">The sequence shown here is derived from an EMBL/GenBank/DDBJ whole genome shotgun (WGS) entry which is preliminary data.</text>
</comment>
<evidence type="ECO:0000313" key="2">
    <source>
        <dbReference type="EMBL" id="KAH0549865.1"/>
    </source>
</evidence>